<dbReference type="AlphaFoldDB" id="A0A1Q2GYG7"/>
<dbReference type="Pfam" id="PF08020">
    <property type="entry name" value="DUF1706"/>
    <property type="match status" value="1"/>
</dbReference>
<organism evidence="1 2">
    <name type="scientific">Pseudoalteromonas aliena</name>
    <dbReference type="NCBI Taxonomy" id="247523"/>
    <lineage>
        <taxon>Bacteria</taxon>
        <taxon>Pseudomonadati</taxon>
        <taxon>Pseudomonadota</taxon>
        <taxon>Gammaproteobacteria</taxon>
        <taxon>Alteromonadales</taxon>
        <taxon>Pseudoalteromonadaceae</taxon>
        <taxon>Pseudoalteromonas</taxon>
    </lineage>
</organism>
<protein>
    <recommendedName>
        <fullName evidence="3">ClbS/DfsB family four-helix bundle protein</fullName>
    </recommendedName>
</protein>
<dbReference type="Gene3D" id="1.20.120.450">
    <property type="entry name" value="dinb family like domain"/>
    <property type="match status" value="1"/>
</dbReference>
<dbReference type="RefSeq" id="WP_077536881.1">
    <property type="nucleotide sequence ID" value="NZ_CP019628.1"/>
</dbReference>
<proteinExistence type="predicted"/>
<evidence type="ECO:0000313" key="1">
    <source>
        <dbReference type="EMBL" id="AQQ00172.1"/>
    </source>
</evidence>
<dbReference type="InterPro" id="IPR012550">
    <property type="entry name" value="DUF1706"/>
</dbReference>
<sequence length="170" mass="19664">MSSVPTNKEELYRAIKLNSEKILEDYLSIPKEYAHKNGIEGNVKGAIINVADTLAYLIGWVQLVLKWHQLKSEGSDVNFPETGYKWNELGQLAQYFQLQFKSWSYSHLILEFAVTIAKILSLIESLDNHSLYGTAWYEKYTLGKMIQLNTSSPMKNMRAKVRRFKKINQI</sequence>
<name>A0A1Q2GYG7_9GAMM</name>
<dbReference type="EMBL" id="CP019628">
    <property type="protein sequence ID" value="AQQ00172.1"/>
    <property type="molecule type" value="Genomic_DNA"/>
</dbReference>
<evidence type="ECO:0008006" key="3">
    <source>
        <dbReference type="Google" id="ProtNLM"/>
    </source>
</evidence>
<accession>A0A1Q2GYG7</accession>
<dbReference type="InterPro" id="IPR034660">
    <property type="entry name" value="DinB/YfiT-like"/>
</dbReference>
<dbReference type="KEGG" id="paln:B0W48_10430"/>
<gene>
    <name evidence="1" type="ORF">B0W48_10430</name>
</gene>
<dbReference type="Proteomes" id="UP000188243">
    <property type="component" value="Chromosome"/>
</dbReference>
<dbReference type="STRING" id="247523.B0W48_10430"/>
<reference evidence="1 2" key="1">
    <citation type="submission" date="2017-02" db="EMBL/GenBank/DDBJ databases">
        <title>Complete genome sequence of the cold-active Pseudoalteromonas aliena strain EH1 isolated from Arctic seawater.</title>
        <authorList>
            <person name="Kim E."/>
            <person name="Heo E."/>
            <person name="Kim H."/>
            <person name="Kim D."/>
        </authorList>
    </citation>
    <scope>NUCLEOTIDE SEQUENCE [LARGE SCALE GENOMIC DNA]</scope>
    <source>
        <strain evidence="1 2">EH1</strain>
    </source>
</reference>
<dbReference type="PIRSF" id="PIRSF031551">
    <property type="entry name" value="DUF1706"/>
    <property type="match status" value="1"/>
</dbReference>
<dbReference type="PANTHER" id="PTHR40658">
    <property type="match status" value="1"/>
</dbReference>
<dbReference type="PANTHER" id="PTHR40658:SF3">
    <property type="entry name" value="CLBS_DFSB FAMILY FOUR-HELIX BUNDLE PROTEIN"/>
    <property type="match status" value="1"/>
</dbReference>
<evidence type="ECO:0000313" key="2">
    <source>
        <dbReference type="Proteomes" id="UP000188243"/>
    </source>
</evidence>